<dbReference type="Proteomes" id="UP000824259">
    <property type="component" value="Unassembled WGS sequence"/>
</dbReference>
<evidence type="ECO:0000256" key="3">
    <source>
        <dbReference type="ARBA" id="ARBA00022679"/>
    </source>
</evidence>
<gene>
    <name evidence="13" type="ORF">H9779_01245</name>
</gene>
<evidence type="ECO:0000259" key="12">
    <source>
        <dbReference type="PROSITE" id="PS50146"/>
    </source>
</evidence>
<keyword evidence="4" id="KW-0479">Metal-binding</keyword>
<evidence type="ECO:0000256" key="9">
    <source>
        <dbReference type="ARBA" id="ARBA00023098"/>
    </source>
</evidence>
<keyword evidence="9" id="KW-0443">Lipid metabolism</keyword>
<proteinExistence type="predicted"/>
<keyword evidence="8" id="KW-0460">Magnesium</keyword>
<dbReference type="PROSITE" id="PS50146">
    <property type="entry name" value="DAGK"/>
    <property type="match status" value="1"/>
</dbReference>
<comment type="caution">
    <text evidence="13">The sequence shown here is derived from an EMBL/GenBank/DDBJ whole genome shotgun (WGS) entry which is preliminary data.</text>
</comment>
<dbReference type="GO" id="GO:0008654">
    <property type="term" value="P:phospholipid biosynthetic process"/>
    <property type="evidence" value="ECO:0007669"/>
    <property type="project" value="UniProtKB-KW"/>
</dbReference>
<dbReference type="GO" id="GO:0005524">
    <property type="term" value="F:ATP binding"/>
    <property type="evidence" value="ECO:0007669"/>
    <property type="project" value="UniProtKB-KW"/>
</dbReference>
<reference evidence="13" key="1">
    <citation type="journal article" date="2021" name="PeerJ">
        <title>Extensive microbial diversity within the chicken gut microbiome revealed by metagenomics and culture.</title>
        <authorList>
            <person name="Gilroy R."/>
            <person name="Ravi A."/>
            <person name="Getino M."/>
            <person name="Pursley I."/>
            <person name="Horton D.L."/>
            <person name="Alikhan N.F."/>
            <person name="Baker D."/>
            <person name="Gharbi K."/>
            <person name="Hall N."/>
            <person name="Watson M."/>
            <person name="Adriaenssens E.M."/>
            <person name="Foster-Nyarko E."/>
            <person name="Jarju S."/>
            <person name="Secka A."/>
            <person name="Antonio M."/>
            <person name="Oren A."/>
            <person name="Chaudhuri R.R."/>
            <person name="La Ragione R."/>
            <person name="Hildebrand F."/>
            <person name="Pallen M.J."/>
        </authorList>
    </citation>
    <scope>NUCLEOTIDE SEQUENCE</scope>
    <source>
        <strain evidence="13">CHK169-11906</strain>
    </source>
</reference>
<evidence type="ECO:0000256" key="6">
    <source>
        <dbReference type="ARBA" id="ARBA00022777"/>
    </source>
</evidence>
<dbReference type="GO" id="GO:0005886">
    <property type="term" value="C:plasma membrane"/>
    <property type="evidence" value="ECO:0007669"/>
    <property type="project" value="TreeGrafter"/>
</dbReference>
<dbReference type="Gene3D" id="3.40.50.10330">
    <property type="entry name" value="Probable inorganic polyphosphate/atp-NAD kinase, domain 1"/>
    <property type="match status" value="1"/>
</dbReference>
<evidence type="ECO:0000256" key="2">
    <source>
        <dbReference type="ARBA" id="ARBA00022516"/>
    </source>
</evidence>
<keyword evidence="6 13" id="KW-0418">Kinase</keyword>
<dbReference type="Gene3D" id="2.60.200.40">
    <property type="match status" value="1"/>
</dbReference>
<reference evidence="13" key="2">
    <citation type="submission" date="2021-04" db="EMBL/GenBank/DDBJ databases">
        <authorList>
            <person name="Gilroy R."/>
        </authorList>
    </citation>
    <scope>NUCLEOTIDE SEQUENCE</scope>
    <source>
        <strain evidence="13">CHK169-11906</strain>
    </source>
</reference>
<dbReference type="InterPro" id="IPR016064">
    <property type="entry name" value="NAD/diacylglycerol_kinase_sf"/>
</dbReference>
<evidence type="ECO:0000313" key="13">
    <source>
        <dbReference type="EMBL" id="HJA98212.1"/>
    </source>
</evidence>
<dbReference type="InterPro" id="IPR005218">
    <property type="entry name" value="Diacylglycerol/lipid_kinase"/>
</dbReference>
<evidence type="ECO:0000256" key="5">
    <source>
        <dbReference type="ARBA" id="ARBA00022741"/>
    </source>
</evidence>
<keyword evidence="7" id="KW-0067">ATP-binding</keyword>
<dbReference type="SMART" id="SM00046">
    <property type="entry name" value="DAGKc"/>
    <property type="match status" value="1"/>
</dbReference>
<keyword evidence="3" id="KW-0808">Transferase</keyword>
<dbReference type="GO" id="GO:0016301">
    <property type="term" value="F:kinase activity"/>
    <property type="evidence" value="ECO:0007669"/>
    <property type="project" value="UniProtKB-KW"/>
</dbReference>
<dbReference type="InterPro" id="IPR017438">
    <property type="entry name" value="ATP-NAD_kinase_N"/>
</dbReference>
<accession>A0A9D2L2Z1</accession>
<feature type="domain" description="DAGKc" evidence="12">
    <location>
        <begin position="8"/>
        <end position="144"/>
    </location>
</feature>
<dbReference type="InterPro" id="IPR050187">
    <property type="entry name" value="Lipid_Phosphate_FormReg"/>
</dbReference>
<dbReference type="AlphaFoldDB" id="A0A9D2L2Z1"/>
<evidence type="ECO:0000313" key="14">
    <source>
        <dbReference type="Proteomes" id="UP000824259"/>
    </source>
</evidence>
<evidence type="ECO:0000256" key="11">
    <source>
        <dbReference type="ARBA" id="ARBA00023264"/>
    </source>
</evidence>
<dbReference type="NCBIfam" id="TIGR00147">
    <property type="entry name" value="YegS/Rv2252/BmrU family lipid kinase"/>
    <property type="match status" value="1"/>
</dbReference>
<dbReference type="InterPro" id="IPR045540">
    <property type="entry name" value="YegS/DAGK_C"/>
</dbReference>
<sequence>MEQTSVQNDNQRWFVIVNPVAGSGRGLDHFPQISKHLREEGIATEPVFTEHKFHATELTVTAVTEGFRRIIVVGGDGTLHEVVNGLFIQQVVDPREVLLAVIAVGSGNDWARNFGIPLRYQNAIRAIRAGHSFLQDVGVVSYEEAHYRQKRYMVNVAGLGFDSMVVKKYNHMKKKQGHGSKWYYRWSVVRTFFRYKSTGVKLWIDDRLVYNNLLMSIAIGICKYNGGGVQQLPQAVPDDGLFDVSLIRPVHFWHILFRIRYLFNGGIYRIRHILQERGSKIRIESSPEISVELDGELLGETPVEFSVLPRAIRIVVSEEFLKRESYPLCSYTIPR</sequence>
<dbReference type="Pfam" id="PF19279">
    <property type="entry name" value="YegS_C"/>
    <property type="match status" value="1"/>
</dbReference>
<protein>
    <submittedName>
        <fullName evidence="13">Diacylglycerol kinase family lipid kinase</fullName>
    </submittedName>
</protein>
<dbReference type="InterPro" id="IPR001206">
    <property type="entry name" value="Diacylglycerol_kinase_cat_dom"/>
</dbReference>
<dbReference type="GO" id="GO:0046872">
    <property type="term" value="F:metal ion binding"/>
    <property type="evidence" value="ECO:0007669"/>
    <property type="project" value="UniProtKB-KW"/>
</dbReference>
<keyword evidence="11" id="KW-1208">Phospholipid metabolism</keyword>
<name>A0A9D2L2Z1_9BACT</name>
<dbReference type="Pfam" id="PF00781">
    <property type="entry name" value="DAGK_cat"/>
    <property type="match status" value="1"/>
</dbReference>
<keyword evidence="2" id="KW-0444">Lipid biosynthesis</keyword>
<dbReference type="EMBL" id="DWYR01000005">
    <property type="protein sequence ID" value="HJA98212.1"/>
    <property type="molecule type" value="Genomic_DNA"/>
</dbReference>
<evidence type="ECO:0000256" key="7">
    <source>
        <dbReference type="ARBA" id="ARBA00022840"/>
    </source>
</evidence>
<evidence type="ECO:0000256" key="10">
    <source>
        <dbReference type="ARBA" id="ARBA00023209"/>
    </source>
</evidence>
<dbReference type="SUPFAM" id="SSF111331">
    <property type="entry name" value="NAD kinase/diacylglycerol kinase-like"/>
    <property type="match status" value="1"/>
</dbReference>
<evidence type="ECO:0000256" key="4">
    <source>
        <dbReference type="ARBA" id="ARBA00022723"/>
    </source>
</evidence>
<organism evidence="13 14">
    <name type="scientific">Candidatus Alistipes avicola</name>
    <dbReference type="NCBI Taxonomy" id="2838432"/>
    <lineage>
        <taxon>Bacteria</taxon>
        <taxon>Pseudomonadati</taxon>
        <taxon>Bacteroidota</taxon>
        <taxon>Bacteroidia</taxon>
        <taxon>Bacteroidales</taxon>
        <taxon>Rikenellaceae</taxon>
        <taxon>Alistipes</taxon>
    </lineage>
</organism>
<dbReference type="PANTHER" id="PTHR12358:SF106">
    <property type="entry name" value="LIPID KINASE YEGS"/>
    <property type="match status" value="1"/>
</dbReference>
<comment type="cofactor">
    <cofactor evidence="1">
        <name>Mg(2+)</name>
        <dbReference type="ChEBI" id="CHEBI:18420"/>
    </cofactor>
</comment>
<keyword evidence="5" id="KW-0547">Nucleotide-binding</keyword>
<keyword evidence="10" id="KW-0594">Phospholipid biosynthesis</keyword>
<dbReference type="PANTHER" id="PTHR12358">
    <property type="entry name" value="SPHINGOSINE KINASE"/>
    <property type="match status" value="1"/>
</dbReference>
<evidence type="ECO:0000256" key="1">
    <source>
        <dbReference type="ARBA" id="ARBA00001946"/>
    </source>
</evidence>
<evidence type="ECO:0000256" key="8">
    <source>
        <dbReference type="ARBA" id="ARBA00022842"/>
    </source>
</evidence>